<evidence type="ECO:0000256" key="4">
    <source>
        <dbReference type="ARBA" id="ARBA00022679"/>
    </source>
</evidence>
<dbReference type="EC" id="2.7.13.3" evidence="2"/>
<evidence type="ECO:0000256" key="1">
    <source>
        <dbReference type="ARBA" id="ARBA00000085"/>
    </source>
</evidence>
<dbReference type="InterPro" id="IPR036890">
    <property type="entry name" value="HATPase_C_sf"/>
</dbReference>
<dbReference type="SUPFAM" id="SSF48452">
    <property type="entry name" value="TPR-like"/>
    <property type="match status" value="2"/>
</dbReference>
<dbReference type="InterPro" id="IPR011495">
    <property type="entry name" value="Sig_transdc_His_kin_sub2_dim/P"/>
</dbReference>
<keyword evidence="7" id="KW-0067">ATP-binding</keyword>
<evidence type="ECO:0000313" key="11">
    <source>
        <dbReference type="EMBL" id="ACU61756.1"/>
    </source>
</evidence>
<dbReference type="PANTHER" id="PTHR41523:SF8">
    <property type="entry name" value="ETHYLENE RESPONSE SENSOR PROTEIN"/>
    <property type="match status" value="1"/>
</dbReference>
<feature type="coiled-coil region" evidence="8">
    <location>
        <begin position="447"/>
        <end position="483"/>
    </location>
</feature>
<protein>
    <recommendedName>
        <fullName evidence="2">histidine kinase</fullName>
        <ecNumber evidence="2">2.7.13.3</ecNumber>
    </recommendedName>
</protein>
<evidence type="ECO:0000256" key="9">
    <source>
        <dbReference type="SAM" id="Phobius"/>
    </source>
</evidence>
<dbReference type="Gene3D" id="3.30.450.20">
    <property type="entry name" value="PAS domain"/>
    <property type="match status" value="1"/>
</dbReference>
<evidence type="ECO:0000256" key="7">
    <source>
        <dbReference type="ARBA" id="ARBA00022840"/>
    </source>
</evidence>
<gene>
    <name evidence="11" type="ordered locus">Cpin_4308</name>
</gene>
<dbReference type="PROSITE" id="PS50109">
    <property type="entry name" value="HIS_KIN"/>
    <property type="match status" value="1"/>
</dbReference>
<keyword evidence="9" id="KW-1133">Transmembrane helix</keyword>
<name>A0A979G6J9_CHIPD</name>
<keyword evidence="6 11" id="KW-0418">Kinase</keyword>
<dbReference type="Proteomes" id="UP000002215">
    <property type="component" value="Chromosome"/>
</dbReference>
<dbReference type="AlphaFoldDB" id="A0A979G6J9"/>
<keyword evidence="9" id="KW-0812">Transmembrane</keyword>
<keyword evidence="3" id="KW-0597">Phosphoprotein</keyword>
<dbReference type="PANTHER" id="PTHR41523">
    <property type="entry name" value="TWO-COMPONENT SYSTEM SENSOR PROTEIN"/>
    <property type="match status" value="1"/>
</dbReference>
<evidence type="ECO:0000256" key="3">
    <source>
        <dbReference type="ARBA" id="ARBA00022553"/>
    </source>
</evidence>
<keyword evidence="5" id="KW-0547">Nucleotide-binding</keyword>
<sequence length="739" mass="86017">MMKFLLYTFFAILFFLPVQGQQLLRKSPDELRQLLQKSEQDSNRILILHAMSRIYLNQVFGDKKETLMDTVIDIIDHAIRLSDTLHLKRFRLEGMLMKGEAYLVKGDIPEGEKRFFELAAIYHKDGDINAEAHTLVWLAMNLKWEKKDTSRIPALYDKAITLYKKVGSVDGEADVRMQLADYRLLLKQFNLAERELLQALALFRQTGNKKVSNVYYLLSVVDRYRGAYEKSLLYATKCVETTAQNTDTLDVCLFYGELALVYDELGRREESVYWYRKTLQMRIQGNIDRAVIFRTASFIISQLIKLNRKKEALALMDSLVMGGPPQTKYEKAVVAQNYAYCYDALKQYAVAEQYFLQMAGYLKDHSFDAEEVILSNKDIGRFYLQRKQFEKAHIYLNKVLPDKWQLRLTDQRELFRMLFIADSALGNYTTAIKDLQQYQSINDSLYNERKSRQIEELIIQYETDKKEQNIRLLEKEKRIQQNELLKEHNTRRWIIGATFLLIIIIGLLLNYSRLKTRTNRELKAQQKLIEKKNESLQHLVGEKEWLVKEIHHRVKNNFHMVMGLLHTQAAYLHGEEARQAITESQQRIRAMSLVHQRLYQSEDLSAINMVEYIHELIDCLKDSLHTGRAIQFNLQIDPVNLNVTNCIPIGLILNEAVTNAIKHAFPNKEGRIDISLKRMNQDHFLLIVKDNGIGLPPDFDGTKQASMGMKLMQGLSDDLDASFQVNNNNGTEILLEFIV</sequence>
<dbReference type="GO" id="GO:0005524">
    <property type="term" value="F:ATP binding"/>
    <property type="evidence" value="ECO:0007669"/>
    <property type="project" value="UniProtKB-KW"/>
</dbReference>
<evidence type="ECO:0000259" key="10">
    <source>
        <dbReference type="PROSITE" id="PS50109"/>
    </source>
</evidence>
<feature type="domain" description="Histidine kinase" evidence="10">
    <location>
        <begin position="549"/>
        <end position="739"/>
    </location>
</feature>
<dbReference type="OrthoDB" id="1223659at2"/>
<keyword evidence="4" id="KW-0808">Transferase</keyword>
<proteinExistence type="predicted"/>
<keyword evidence="8" id="KW-0175">Coiled coil</keyword>
<dbReference type="GO" id="GO:0004673">
    <property type="term" value="F:protein histidine kinase activity"/>
    <property type="evidence" value="ECO:0007669"/>
    <property type="project" value="UniProtKB-EC"/>
</dbReference>
<dbReference type="Gene3D" id="1.25.40.10">
    <property type="entry name" value="Tetratricopeptide repeat domain"/>
    <property type="match status" value="2"/>
</dbReference>
<feature type="transmembrane region" description="Helical" evidence="9">
    <location>
        <begin position="493"/>
        <end position="511"/>
    </location>
</feature>
<evidence type="ECO:0000313" key="12">
    <source>
        <dbReference type="Proteomes" id="UP000002215"/>
    </source>
</evidence>
<evidence type="ECO:0000256" key="6">
    <source>
        <dbReference type="ARBA" id="ARBA00022777"/>
    </source>
</evidence>
<dbReference type="SMART" id="SM00387">
    <property type="entry name" value="HATPase_c"/>
    <property type="match status" value="1"/>
</dbReference>
<evidence type="ECO:0000256" key="2">
    <source>
        <dbReference type="ARBA" id="ARBA00012438"/>
    </source>
</evidence>
<organism evidence="11 12">
    <name type="scientific">Chitinophaga pinensis (strain ATCC 43595 / DSM 2588 / LMG 13176 / NBRC 15968 / NCIMB 11800 / UQM 2034)</name>
    <dbReference type="NCBI Taxonomy" id="485918"/>
    <lineage>
        <taxon>Bacteria</taxon>
        <taxon>Pseudomonadati</taxon>
        <taxon>Bacteroidota</taxon>
        <taxon>Chitinophagia</taxon>
        <taxon>Chitinophagales</taxon>
        <taxon>Chitinophagaceae</taxon>
        <taxon>Chitinophaga</taxon>
    </lineage>
</organism>
<dbReference type="Pfam" id="PF07568">
    <property type="entry name" value="HisKA_2"/>
    <property type="match status" value="1"/>
</dbReference>
<keyword evidence="9" id="KW-0472">Membrane</keyword>
<evidence type="ECO:0000256" key="5">
    <source>
        <dbReference type="ARBA" id="ARBA00022741"/>
    </source>
</evidence>
<dbReference type="Gene3D" id="3.30.565.10">
    <property type="entry name" value="Histidine kinase-like ATPase, C-terminal domain"/>
    <property type="match status" value="1"/>
</dbReference>
<dbReference type="InterPro" id="IPR003594">
    <property type="entry name" value="HATPase_dom"/>
</dbReference>
<reference evidence="12" key="1">
    <citation type="submission" date="2009-08" db="EMBL/GenBank/DDBJ databases">
        <title>The complete genome of Chitinophaga pinensis DSM 2588.</title>
        <authorList>
            <consortium name="US DOE Joint Genome Institute (JGI-PGF)"/>
            <person name="Lucas S."/>
            <person name="Copeland A."/>
            <person name="Lapidus A."/>
            <person name="Glavina del Rio T."/>
            <person name="Dalin E."/>
            <person name="Tice H."/>
            <person name="Bruce D."/>
            <person name="Goodwin L."/>
            <person name="Pitluck S."/>
            <person name="Kyrpides N."/>
            <person name="Mavromatis K."/>
            <person name="Ivanova N."/>
            <person name="Mikhailova N."/>
            <person name="Sims D."/>
            <person name="Meinche L."/>
            <person name="Brettin T."/>
            <person name="Detter J.C."/>
            <person name="Han C."/>
            <person name="Larimer F."/>
            <person name="Land M."/>
            <person name="Hauser L."/>
            <person name="Markowitz V."/>
            <person name="Cheng J.-F."/>
            <person name="Hugenholtz P."/>
            <person name="Woyke T."/>
            <person name="Wu D."/>
            <person name="Spring S."/>
            <person name="Klenk H.-P."/>
            <person name="Eisen J.A."/>
        </authorList>
    </citation>
    <scope>NUCLEOTIDE SEQUENCE [LARGE SCALE GENOMIC DNA]</scope>
    <source>
        <strain evidence="12">ATCC 43595 / DSM 2588 / LMG 13176 / NBRC 15968 / NCIMB 11800 / UQM 2034</strain>
    </source>
</reference>
<dbReference type="KEGG" id="cpi:Cpin_4308"/>
<dbReference type="Pfam" id="PF02518">
    <property type="entry name" value="HATPase_c"/>
    <property type="match status" value="1"/>
</dbReference>
<accession>A0A979G6J9</accession>
<dbReference type="SUPFAM" id="SSF55874">
    <property type="entry name" value="ATPase domain of HSP90 chaperone/DNA topoisomerase II/histidine kinase"/>
    <property type="match status" value="1"/>
</dbReference>
<dbReference type="InterPro" id="IPR011990">
    <property type="entry name" value="TPR-like_helical_dom_sf"/>
</dbReference>
<dbReference type="EMBL" id="CP001699">
    <property type="protein sequence ID" value="ACU61756.1"/>
    <property type="molecule type" value="Genomic_DNA"/>
</dbReference>
<dbReference type="InterPro" id="IPR005467">
    <property type="entry name" value="His_kinase_dom"/>
</dbReference>
<evidence type="ECO:0000256" key="8">
    <source>
        <dbReference type="SAM" id="Coils"/>
    </source>
</evidence>
<reference evidence="11 12" key="2">
    <citation type="journal article" date="2010" name="Stand. Genomic Sci.">
        <title>Complete genome sequence of Chitinophaga pinensis type strain (UQM 2034).</title>
        <authorList>
            <person name="Glavina Del Rio T."/>
            <person name="Abt B."/>
            <person name="Spring S."/>
            <person name="Lapidus A."/>
            <person name="Nolan M."/>
            <person name="Tice H."/>
            <person name="Copeland A."/>
            <person name="Cheng J.F."/>
            <person name="Chen F."/>
            <person name="Bruce D."/>
            <person name="Goodwin L."/>
            <person name="Pitluck S."/>
            <person name="Ivanova N."/>
            <person name="Mavromatis K."/>
            <person name="Mikhailova N."/>
            <person name="Pati A."/>
            <person name="Chen A."/>
            <person name="Palaniappan K."/>
            <person name="Land M."/>
            <person name="Hauser L."/>
            <person name="Chang Y.J."/>
            <person name="Jeffries C.D."/>
            <person name="Chain P."/>
            <person name="Saunders E."/>
            <person name="Detter J.C."/>
            <person name="Brettin T."/>
            <person name="Rohde M."/>
            <person name="Goker M."/>
            <person name="Bristow J."/>
            <person name="Eisen J.A."/>
            <person name="Markowitz V."/>
            <person name="Hugenholtz P."/>
            <person name="Kyrpides N.C."/>
            <person name="Klenk H.P."/>
            <person name="Lucas S."/>
        </authorList>
    </citation>
    <scope>NUCLEOTIDE SEQUENCE [LARGE SCALE GENOMIC DNA]</scope>
    <source>
        <strain evidence="12">ATCC 43595 / DSM 2588 / LMG 13176 / NBRC 15968 / NCIMB 11800 / UQM 2034</strain>
    </source>
</reference>
<comment type="catalytic activity">
    <reaction evidence="1">
        <text>ATP + protein L-histidine = ADP + protein N-phospho-L-histidine.</text>
        <dbReference type="EC" id="2.7.13.3"/>
    </reaction>
</comment>